<keyword evidence="3" id="KW-1185">Reference proteome</keyword>
<evidence type="ECO:0000313" key="3">
    <source>
        <dbReference type="Proteomes" id="UP000284841"/>
    </source>
</evidence>
<dbReference type="OrthoDB" id="2098818at2"/>
<proteinExistence type="predicted"/>
<dbReference type="RefSeq" id="WP_118333809.1">
    <property type="nucleotide sequence ID" value="NZ_AP025567.1"/>
</dbReference>
<organism evidence="2 3">
    <name type="scientific">Emergencia timonensis</name>
    <dbReference type="NCBI Taxonomy" id="1776384"/>
    <lineage>
        <taxon>Bacteria</taxon>
        <taxon>Bacillati</taxon>
        <taxon>Bacillota</taxon>
        <taxon>Clostridia</taxon>
        <taxon>Peptostreptococcales</taxon>
        <taxon>Anaerovoracaceae</taxon>
        <taxon>Emergencia</taxon>
    </lineage>
</organism>
<dbReference type="AlphaFoldDB" id="A0A415E7N1"/>
<dbReference type="Proteomes" id="UP000284841">
    <property type="component" value="Unassembled WGS sequence"/>
</dbReference>
<protein>
    <submittedName>
        <fullName evidence="2">Uncharacterized protein</fullName>
    </submittedName>
</protein>
<gene>
    <name evidence="2" type="ORF">DW099_04185</name>
</gene>
<feature type="coiled-coil region" evidence="1">
    <location>
        <begin position="285"/>
        <end position="316"/>
    </location>
</feature>
<evidence type="ECO:0000256" key="1">
    <source>
        <dbReference type="SAM" id="Coils"/>
    </source>
</evidence>
<reference evidence="2 3" key="1">
    <citation type="submission" date="2018-08" db="EMBL/GenBank/DDBJ databases">
        <title>A genome reference for cultivated species of the human gut microbiota.</title>
        <authorList>
            <person name="Zou Y."/>
            <person name="Xue W."/>
            <person name="Luo G."/>
        </authorList>
    </citation>
    <scope>NUCLEOTIDE SEQUENCE [LARGE SCALE GENOMIC DNA]</scope>
    <source>
        <strain evidence="2 3">AM07-24</strain>
    </source>
</reference>
<comment type="caution">
    <text evidence="2">The sequence shown here is derived from an EMBL/GenBank/DDBJ whole genome shotgun (WGS) entry which is preliminary data.</text>
</comment>
<dbReference type="STRING" id="1776384.GCA_900086585_03128"/>
<name>A0A415E7N1_9FIRM</name>
<sequence length="384" mass="44922">MSDDKKTEKQIDSYGKHIKVWLNEIEKNYLKLEKEENERKKGKIRDKIEEHKGILKRDMERLAKCGGSPEMFLGNITAFQRKIIDELFPSGVDRDTVAIEKEIQRIKKMLNEDLKEAMEKYTYDPDDPVEIKQKSKLFEKEAYISWNMMRASNPKSLSGAVNKHYNDSWNYVRDYDSTKDKYFSPEEQKLIANCMQTYEAELAYYRQKRAWMGRLGESLCKTAEKIGEWGDITQARIFADNLSREVFINPVKEIEGEKLSKEELSEKSKAMTRRYIQFIADEKAVEEGLRVMKECEEQADRQLEELEQGVQSAEDLSLPGLRELKKTVRMAEDEVGGVNMLTCLLLRERLGIEKAGFVLLYTYDKLKEDRKELLTSYTFEELGL</sequence>
<keyword evidence="1" id="KW-0175">Coiled coil</keyword>
<accession>A0A415E7N1</accession>
<dbReference type="EMBL" id="QRMS01000001">
    <property type="protein sequence ID" value="RHJ89771.1"/>
    <property type="molecule type" value="Genomic_DNA"/>
</dbReference>
<evidence type="ECO:0000313" key="2">
    <source>
        <dbReference type="EMBL" id="RHJ89771.1"/>
    </source>
</evidence>